<protein>
    <submittedName>
        <fullName evidence="2">Uncharacterized protein</fullName>
    </submittedName>
</protein>
<name>B6BU15_9PROT</name>
<organism evidence="2 3">
    <name type="scientific">beta proteobacterium KB13</name>
    <dbReference type="NCBI Taxonomy" id="314607"/>
    <lineage>
        <taxon>Bacteria</taxon>
        <taxon>Pseudomonadati</taxon>
        <taxon>Pseudomonadota</taxon>
        <taxon>Betaproteobacteria</taxon>
        <taxon>Nitrosomonadales</taxon>
        <taxon>OM43 clade</taxon>
    </lineage>
</organism>
<dbReference type="EMBL" id="DS995299">
    <property type="protein sequence ID" value="EDZ63928.1"/>
    <property type="molecule type" value="Genomic_DNA"/>
</dbReference>
<keyword evidence="1" id="KW-0732">Signal</keyword>
<evidence type="ECO:0000313" key="3">
    <source>
        <dbReference type="Proteomes" id="UP000004188"/>
    </source>
</evidence>
<dbReference type="Proteomes" id="UP000004188">
    <property type="component" value="Unassembled WGS sequence"/>
</dbReference>
<evidence type="ECO:0000256" key="1">
    <source>
        <dbReference type="SAM" id="SignalP"/>
    </source>
</evidence>
<feature type="signal peptide" evidence="1">
    <location>
        <begin position="1"/>
        <end position="18"/>
    </location>
</feature>
<gene>
    <name evidence="2" type="ORF">KB13_59</name>
</gene>
<feature type="chain" id="PRO_5005338037" evidence="1">
    <location>
        <begin position="19"/>
        <end position="123"/>
    </location>
</feature>
<sequence>MKISLRLLLMLLAFPVYAEMMMDDFNAFINHCLDGEFIQSNYCPDIEIVNSLVCKGMAVHMLPINDRTKGQQLSLELEKNYDSAKVLESIDKSQDNKKDDFCDQYQVEYNKKYEQNLSQLKGS</sequence>
<evidence type="ECO:0000313" key="2">
    <source>
        <dbReference type="EMBL" id="EDZ63928.1"/>
    </source>
</evidence>
<proteinExistence type="predicted"/>
<dbReference type="HOGENOM" id="CLU_2010807_0_0_4"/>
<keyword evidence="3" id="KW-1185">Reference proteome</keyword>
<reference evidence="3" key="1">
    <citation type="journal article" date="2012" name="Stand. Genomic Sci.">
        <title>Genome sequence of strain HIMB624, a cultured representative from the OM43 clade of marine Betaproteobacteria.</title>
        <authorList>
            <person name="Huggett M.J."/>
            <person name="Hayakawa D.H."/>
            <person name="Rappe M.S."/>
        </authorList>
    </citation>
    <scope>NUCLEOTIDE SEQUENCE [LARGE SCALE GENOMIC DNA]</scope>
    <source>
        <strain evidence="3">KB13</strain>
    </source>
</reference>
<accession>B6BU15</accession>
<dbReference type="AlphaFoldDB" id="B6BU15"/>